<dbReference type="SUPFAM" id="SSF57667">
    <property type="entry name" value="beta-beta-alpha zinc fingers"/>
    <property type="match status" value="4"/>
</dbReference>
<evidence type="ECO:0000256" key="1">
    <source>
        <dbReference type="ARBA" id="ARBA00004123"/>
    </source>
</evidence>
<keyword evidence="2" id="KW-0479">Metal-binding</keyword>
<reference evidence="10" key="1">
    <citation type="submission" date="2023-07" db="EMBL/GenBank/DDBJ databases">
        <title>Chromosome-level genome assembly of Artemia franciscana.</title>
        <authorList>
            <person name="Jo E."/>
        </authorList>
    </citation>
    <scope>NUCLEOTIDE SEQUENCE</scope>
    <source>
        <tissue evidence="10">Whole body</tissue>
    </source>
</reference>
<dbReference type="PROSITE" id="PS00028">
    <property type="entry name" value="ZINC_FINGER_C2H2_1"/>
    <property type="match status" value="6"/>
</dbReference>
<gene>
    <name evidence="10" type="ORF">QYM36_009394</name>
</gene>
<evidence type="ECO:0000256" key="3">
    <source>
        <dbReference type="ARBA" id="ARBA00022737"/>
    </source>
</evidence>
<accession>A0AA88HWM5</accession>
<keyword evidence="11" id="KW-1185">Reference proteome</keyword>
<dbReference type="AlphaFoldDB" id="A0AA88HWM5"/>
<feature type="domain" description="C2H2-type" evidence="9">
    <location>
        <begin position="241"/>
        <end position="268"/>
    </location>
</feature>
<dbReference type="FunFam" id="3.30.160.60:FF:002343">
    <property type="entry name" value="Zinc finger protein 33A"/>
    <property type="match status" value="1"/>
</dbReference>
<dbReference type="GO" id="GO:0000978">
    <property type="term" value="F:RNA polymerase II cis-regulatory region sequence-specific DNA binding"/>
    <property type="evidence" value="ECO:0007669"/>
    <property type="project" value="TreeGrafter"/>
</dbReference>
<proteinExistence type="predicted"/>
<dbReference type="Proteomes" id="UP001187531">
    <property type="component" value="Unassembled WGS sequence"/>
</dbReference>
<dbReference type="FunFam" id="3.30.160.60:FF:002239">
    <property type="entry name" value="Zinc finger protein 226"/>
    <property type="match status" value="1"/>
</dbReference>
<protein>
    <recommendedName>
        <fullName evidence="9">C2H2-type domain-containing protein</fullName>
    </recommendedName>
</protein>
<evidence type="ECO:0000256" key="8">
    <source>
        <dbReference type="PROSITE-ProRule" id="PRU00042"/>
    </source>
</evidence>
<comment type="caution">
    <text evidence="10">The sequence shown here is derived from an EMBL/GenBank/DDBJ whole genome shotgun (WGS) entry which is preliminary data.</text>
</comment>
<evidence type="ECO:0000313" key="11">
    <source>
        <dbReference type="Proteomes" id="UP001187531"/>
    </source>
</evidence>
<dbReference type="GO" id="GO:0045892">
    <property type="term" value="P:negative regulation of DNA-templated transcription"/>
    <property type="evidence" value="ECO:0007669"/>
    <property type="project" value="UniProtKB-ARBA"/>
</dbReference>
<keyword evidence="6" id="KW-0238">DNA-binding</keyword>
<feature type="domain" description="C2H2-type" evidence="9">
    <location>
        <begin position="297"/>
        <end position="324"/>
    </location>
</feature>
<name>A0AA88HWM5_ARTSF</name>
<dbReference type="InterPro" id="IPR036236">
    <property type="entry name" value="Znf_C2H2_sf"/>
</dbReference>
<evidence type="ECO:0000256" key="7">
    <source>
        <dbReference type="ARBA" id="ARBA00023242"/>
    </source>
</evidence>
<dbReference type="FunFam" id="3.30.160.60:FF:000416">
    <property type="entry name" value="zinc finger protein 879 isoform X1"/>
    <property type="match status" value="1"/>
</dbReference>
<keyword evidence="4 8" id="KW-0863">Zinc-finger</keyword>
<sequence>MAEPVNFFETCAVKNEAEDAFPGDSQKLFDFPNLFLSPKPEYTPLVALAGISGICKLEPDTQELVAKCSDFKELEDALPDDNKELVDVPNILLSPKRQDTPLVALPDISGSCKLEHYTQELGATCLDNKEKMPSTMSSSDGVIQPKFLGPNPAAVVKTPISQYLPTSGFSGSFELKSEVKSVDNQKTDLNSHIYSKKHRKLGMHKKIDRAKKYKCDECEKSFTRKDSLNNHLRIHTGEKPLKCDICQKRFSRSSNLNAHQRIHNGEKPYKCDVCKKCFSYLSHFSTHQRIHTGEKPYKCDVCQETFSQSSTLNTHQRINSGEKPYKCDICEKSFSDLSHLYRHQRIHTGEKPFRCDICQKRFSQSSSLNAHQRIHSGEKPYKCNVCKKCFSSLSNLNRHRRIHTGEKL</sequence>
<organism evidence="10 11">
    <name type="scientific">Artemia franciscana</name>
    <name type="common">Brine shrimp</name>
    <name type="synonym">Artemia sanfranciscana</name>
    <dbReference type="NCBI Taxonomy" id="6661"/>
    <lineage>
        <taxon>Eukaryota</taxon>
        <taxon>Metazoa</taxon>
        <taxon>Ecdysozoa</taxon>
        <taxon>Arthropoda</taxon>
        <taxon>Crustacea</taxon>
        <taxon>Branchiopoda</taxon>
        <taxon>Anostraca</taxon>
        <taxon>Artemiidae</taxon>
        <taxon>Artemia</taxon>
    </lineage>
</organism>
<dbReference type="GO" id="GO:0000981">
    <property type="term" value="F:DNA-binding transcription factor activity, RNA polymerase II-specific"/>
    <property type="evidence" value="ECO:0007669"/>
    <property type="project" value="TreeGrafter"/>
</dbReference>
<evidence type="ECO:0000259" key="9">
    <source>
        <dbReference type="PROSITE" id="PS50157"/>
    </source>
</evidence>
<feature type="domain" description="C2H2-type" evidence="9">
    <location>
        <begin position="213"/>
        <end position="240"/>
    </location>
</feature>
<evidence type="ECO:0000256" key="6">
    <source>
        <dbReference type="ARBA" id="ARBA00023125"/>
    </source>
</evidence>
<feature type="domain" description="C2H2-type" evidence="9">
    <location>
        <begin position="325"/>
        <end position="352"/>
    </location>
</feature>
<dbReference type="SMART" id="SM00355">
    <property type="entry name" value="ZnF_C2H2"/>
    <property type="match status" value="7"/>
</dbReference>
<dbReference type="Gene3D" id="3.30.160.60">
    <property type="entry name" value="Classic Zinc Finger"/>
    <property type="match status" value="7"/>
</dbReference>
<comment type="subcellular location">
    <subcellularLocation>
        <location evidence="1">Nucleus</location>
    </subcellularLocation>
</comment>
<evidence type="ECO:0000256" key="2">
    <source>
        <dbReference type="ARBA" id="ARBA00022723"/>
    </source>
</evidence>
<feature type="domain" description="C2H2-type" evidence="9">
    <location>
        <begin position="353"/>
        <end position="380"/>
    </location>
</feature>
<evidence type="ECO:0000313" key="10">
    <source>
        <dbReference type="EMBL" id="KAK2713506.1"/>
    </source>
</evidence>
<dbReference type="InterPro" id="IPR013087">
    <property type="entry name" value="Znf_C2H2_type"/>
</dbReference>
<dbReference type="PANTHER" id="PTHR23226:SF371">
    <property type="entry name" value="ZINC FINGER PROTEIN 112-LIKE PROTEIN"/>
    <property type="match status" value="1"/>
</dbReference>
<dbReference type="GO" id="GO:0005634">
    <property type="term" value="C:nucleus"/>
    <property type="evidence" value="ECO:0007669"/>
    <property type="project" value="UniProtKB-SubCell"/>
</dbReference>
<dbReference type="PANTHER" id="PTHR23226">
    <property type="entry name" value="ZINC FINGER AND SCAN DOMAIN-CONTAINING"/>
    <property type="match status" value="1"/>
</dbReference>
<feature type="domain" description="C2H2-type" evidence="9">
    <location>
        <begin position="381"/>
        <end position="408"/>
    </location>
</feature>
<evidence type="ECO:0000256" key="4">
    <source>
        <dbReference type="ARBA" id="ARBA00022771"/>
    </source>
</evidence>
<dbReference type="FunFam" id="3.30.160.60:FF:001573">
    <property type="entry name" value="Zinc finger protein 407"/>
    <property type="match status" value="1"/>
</dbReference>
<keyword evidence="7" id="KW-0539">Nucleus</keyword>
<keyword evidence="3" id="KW-0677">Repeat</keyword>
<dbReference type="PROSITE" id="PS50157">
    <property type="entry name" value="ZINC_FINGER_C2H2_2"/>
    <property type="match status" value="7"/>
</dbReference>
<dbReference type="EMBL" id="JAVRJZ010000014">
    <property type="protein sequence ID" value="KAK2713506.1"/>
    <property type="molecule type" value="Genomic_DNA"/>
</dbReference>
<dbReference type="GO" id="GO:0008270">
    <property type="term" value="F:zinc ion binding"/>
    <property type="evidence" value="ECO:0007669"/>
    <property type="project" value="UniProtKB-KW"/>
</dbReference>
<dbReference type="EMBL" id="JAVRJZ010000014">
    <property type="protein sequence ID" value="KAK2713505.1"/>
    <property type="molecule type" value="Genomic_DNA"/>
</dbReference>
<evidence type="ECO:0000256" key="5">
    <source>
        <dbReference type="ARBA" id="ARBA00022833"/>
    </source>
</evidence>
<feature type="domain" description="C2H2-type" evidence="9">
    <location>
        <begin position="269"/>
        <end position="296"/>
    </location>
</feature>
<dbReference type="FunFam" id="3.30.160.60:FF:000557">
    <property type="entry name" value="zinc finger and SCAN domain-containing protein 29"/>
    <property type="match status" value="3"/>
</dbReference>
<dbReference type="Pfam" id="PF00096">
    <property type="entry name" value="zf-C2H2"/>
    <property type="match status" value="7"/>
</dbReference>
<keyword evidence="5" id="KW-0862">Zinc</keyword>